<gene>
    <name evidence="2" type="ORF">NB703_003937</name>
</gene>
<dbReference type="RefSeq" id="WP_264272134.1">
    <property type="nucleotide sequence ID" value="NZ_JANFVX010000020.1"/>
</dbReference>
<keyword evidence="1" id="KW-1133">Transmembrane helix</keyword>
<accession>A0AAJ1D202</accession>
<dbReference type="AlphaFoldDB" id="A0AAJ1D202"/>
<sequence length="132" mass="14489">MTTSKVSKKRSSKNTEILLSLLLPMVFCGLLAGLLLYVCPKIVHSRLADKQQQVGSLAMVKNNCHGFFSHDDDVSVLVLTSGYVVTVSGCVNAEPGTTVMEPITTLTTDGRDIGKYWCVNDICYERTDKENN</sequence>
<comment type="caution">
    <text evidence="2">The sequence shown here is derived from an EMBL/GenBank/DDBJ whole genome shotgun (WGS) entry which is preliminary data.</text>
</comment>
<feature type="transmembrane region" description="Helical" evidence="1">
    <location>
        <begin position="17"/>
        <end position="38"/>
    </location>
</feature>
<dbReference type="Proteomes" id="UP001208888">
    <property type="component" value="Unassembled WGS sequence"/>
</dbReference>
<reference evidence="2" key="1">
    <citation type="submission" date="2022-06" db="EMBL/GenBank/DDBJ databases">
        <title>Dynamics of rice microbiomes reveals core vertical transmitted seed endophytes.</title>
        <authorList>
            <person name="Liao K."/>
            <person name="Zhang X."/>
        </authorList>
    </citation>
    <scope>NUCLEOTIDE SEQUENCE</scope>
    <source>
        <strain evidence="2">JT1-17</strain>
    </source>
</reference>
<evidence type="ECO:0000313" key="3">
    <source>
        <dbReference type="Proteomes" id="UP001208888"/>
    </source>
</evidence>
<evidence type="ECO:0000256" key="1">
    <source>
        <dbReference type="SAM" id="Phobius"/>
    </source>
</evidence>
<protein>
    <submittedName>
        <fullName evidence="2">Uncharacterized protein</fullName>
    </submittedName>
</protein>
<keyword evidence="1" id="KW-0472">Membrane</keyword>
<proteinExistence type="predicted"/>
<name>A0AAJ1D202_PANAN</name>
<evidence type="ECO:0000313" key="2">
    <source>
        <dbReference type="EMBL" id="MCW0345844.1"/>
    </source>
</evidence>
<organism evidence="2 3">
    <name type="scientific">Pantoea ananas</name>
    <name type="common">Erwinia uredovora</name>
    <dbReference type="NCBI Taxonomy" id="553"/>
    <lineage>
        <taxon>Bacteria</taxon>
        <taxon>Pseudomonadati</taxon>
        <taxon>Pseudomonadota</taxon>
        <taxon>Gammaproteobacteria</taxon>
        <taxon>Enterobacterales</taxon>
        <taxon>Erwiniaceae</taxon>
        <taxon>Pantoea</taxon>
    </lineage>
</organism>
<dbReference type="EMBL" id="JANFVX010000020">
    <property type="protein sequence ID" value="MCW0345844.1"/>
    <property type="molecule type" value="Genomic_DNA"/>
</dbReference>
<keyword evidence="1" id="KW-0812">Transmembrane</keyword>